<dbReference type="Gene3D" id="2.60.40.2130">
    <property type="entry name" value="F-spondin domain"/>
    <property type="match status" value="1"/>
</dbReference>
<evidence type="ECO:0000313" key="3">
    <source>
        <dbReference type="EMBL" id="KAG9479496.1"/>
    </source>
</evidence>
<sequence length="101" mass="11380">MIPSSYKSYKVVLTVLSIVGYSSCLPLSEDPICTAEEIAKYRIVFTGRWSQTAFPKQYPLYRPPAQWSSLLGKSLLHAMENGICIKCSLCMKVIIYDPIDI</sequence>
<dbReference type="OrthoDB" id="6090599at2759"/>
<feature type="domain" description="Spondin" evidence="2">
    <location>
        <begin position="29"/>
        <end position="101"/>
    </location>
</feature>
<proteinExistence type="predicted"/>
<dbReference type="Pfam" id="PF06468">
    <property type="entry name" value="Spond_N"/>
    <property type="match status" value="1"/>
</dbReference>
<accession>A0A8J6K520</accession>
<gene>
    <name evidence="3" type="ORF">GDO78_011502</name>
</gene>
<protein>
    <recommendedName>
        <fullName evidence="2">Spondin domain-containing protein</fullName>
    </recommendedName>
</protein>
<dbReference type="Proteomes" id="UP000770717">
    <property type="component" value="Unassembled WGS sequence"/>
</dbReference>
<name>A0A8J6K520_ELECQ</name>
<feature type="chain" id="PRO_5035306420" description="Spondin domain-containing protein" evidence="1">
    <location>
        <begin position="25"/>
        <end position="101"/>
    </location>
</feature>
<comment type="caution">
    <text evidence="3">The sequence shown here is derived from an EMBL/GenBank/DDBJ whole genome shotgun (WGS) entry which is preliminary data.</text>
</comment>
<dbReference type="InterPro" id="IPR009465">
    <property type="entry name" value="Spondin_N"/>
</dbReference>
<dbReference type="AlphaFoldDB" id="A0A8J6K520"/>
<evidence type="ECO:0000259" key="2">
    <source>
        <dbReference type="PROSITE" id="PS51020"/>
    </source>
</evidence>
<evidence type="ECO:0000313" key="4">
    <source>
        <dbReference type="Proteomes" id="UP000770717"/>
    </source>
</evidence>
<dbReference type="InterPro" id="IPR038678">
    <property type="entry name" value="Spondin_N_sf"/>
</dbReference>
<keyword evidence="1" id="KW-0732">Signal</keyword>
<reference evidence="3" key="1">
    <citation type="thesis" date="2020" institute="ProQuest LLC" country="789 East Eisenhower Parkway, Ann Arbor, MI, USA">
        <title>Comparative Genomics and Chromosome Evolution.</title>
        <authorList>
            <person name="Mudd A.B."/>
        </authorList>
    </citation>
    <scope>NUCLEOTIDE SEQUENCE</scope>
    <source>
        <strain evidence="3">HN-11 Male</strain>
        <tissue evidence="3">Kidney and liver</tissue>
    </source>
</reference>
<feature type="signal peptide" evidence="1">
    <location>
        <begin position="1"/>
        <end position="24"/>
    </location>
</feature>
<organism evidence="3 4">
    <name type="scientific">Eleutherodactylus coqui</name>
    <name type="common">Puerto Rican coqui</name>
    <dbReference type="NCBI Taxonomy" id="57060"/>
    <lineage>
        <taxon>Eukaryota</taxon>
        <taxon>Metazoa</taxon>
        <taxon>Chordata</taxon>
        <taxon>Craniata</taxon>
        <taxon>Vertebrata</taxon>
        <taxon>Euteleostomi</taxon>
        <taxon>Amphibia</taxon>
        <taxon>Batrachia</taxon>
        <taxon>Anura</taxon>
        <taxon>Neobatrachia</taxon>
        <taxon>Hyloidea</taxon>
        <taxon>Eleutherodactylidae</taxon>
        <taxon>Eleutherodactylinae</taxon>
        <taxon>Eleutherodactylus</taxon>
        <taxon>Eleutherodactylus</taxon>
    </lineage>
</organism>
<dbReference type="EMBL" id="WNTK01000007">
    <property type="protein sequence ID" value="KAG9479496.1"/>
    <property type="molecule type" value="Genomic_DNA"/>
</dbReference>
<evidence type="ECO:0000256" key="1">
    <source>
        <dbReference type="SAM" id="SignalP"/>
    </source>
</evidence>
<keyword evidence="4" id="KW-1185">Reference proteome</keyword>
<dbReference type="PROSITE" id="PS51020">
    <property type="entry name" value="SPONDIN"/>
    <property type="match status" value="1"/>
</dbReference>